<name>A0A1E8CM12_9GAMM</name>
<dbReference type="EMBL" id="MASR01000001">
    <property type="protein sequence ID" value="OFE13454.1"/>
    <property type="molecule type" value="Genomic_DNA"/>
</dbReference>
<protein>
    <submittedName>
        <fullName evidence="1">Uncharacterized protein</fullName>
    </submittedName>
</protein>
<accession>A0A1E8CM12</accession>
<evidence type="ECO:0000313" key="2">
    <source>
        <dbReference type="Proteomes" id="UP000175669"/>
    </source>
</evidence>
<organism evidence="1 2">
    <name type="scientific">Pseudohongiella acticola</name>
    <dbReference type="NCBI Taxonomy" id="1524254"/>
    <lineage>
        <taxon>Bacteria</taxon>
        <taxon>Pseudomonadati</taxon>
        <taxon>Pseudomonadota</taxon>
        <taxon>Gammaproteobacteria</taxon>
        <taxon>Pseudomonadales</taxon>
        <taxon>Pseudohongiellaceae</taxon>
        <taxon>Pseudohongiella</taxon>
    </lineage>
</organism>
<proteinExistence type="predicted"/>
<evidence type="ECO:0000313" key="1">
    <source>
        <dbReference type="EMBL" id="OFE13454.1"/>
    </source>
</evidence>
<dbReference type="AlphaFoldDB" id="A0A1E8CM12"/>
<reference evidence="2" key="1">
    <citation type="submission" date="2016-07" db="EMBL/GenBank/DDBJ databases">
        <authorList>
            <person name="Florea S."/>
            <person name="Webb J.S."/>
            <person name="Jaromczyk J."/>
            <person name="Schardl C.L."/>
        </authorList>
    </citation>
    <scope>NUCLEOTIDE SEQUENCE [LARGE SCALE GENOMIC DNA]</scope>
    <source>
        <strain evidence="2">KCTC 42131</strain>
    </source>
</reference>
<keyword evidence="2" id="KW-1185">Reference proteome</keyword>
<comment type="caution">
    <text evidence="1">The sequence shown here is derived from an EMBL/GenBank/DDBJ whole genome shotgun (WGS) entry which is preliminary data.</text>
</comment>
<gene>
    <name evidence="1" type="ORF">PHACT_10160</name>
</gene>
<dbReference type="Proteomes" id="UP000175669">
    <property type="component" value="Unassembled WGS sequence"/>
</dbReference>
<sequence>MSGFGFLSVLQLALVLARQLATGDPLSQMILALNSAASIKFLHTKKCSLRLQFFSSEQRVRCFIEHSDIYMSKW</sequence>